<sequence>MRIERIRIKNYASLRDGDWIFPLGPVLIAFQDLSSQKLFRDLLLTLFYDQKESQLLGQGPDSLIEVWMSGESARYNIRVEYLQQENELKRYSKILDETGQTVCLPENMTLGEFLFNAQLQAFLQGGIVEWPERDHQDELISRISKLSQGGDERLSLRKMRASLAGAQKRVKEQRESMELIKAEYDDLRLEWETIHRQQEDERLLQIDIKNLQEKEAILIESIAATTNIQMRIELLRQNPDYRELRQLQDEIKQFEDRGQCLEAELKAISCESSMDQIIETFREECMEWACIQKEAESLADEVQLRSKLIDETQNLLLTSGYQRFKEDEDLHLKLIREERNVAQDKLNNLILIKQELEKLKITASQENTLFTDLAIMSDVTEADIRRIAKKEKKLELWRRSKVFCTLDRLLWKRLGMKRYYEILSSHLLDYYQGYLVSDYQEFTNKLKDFHNQQKRFQIVQRQIEKLQEKVNQESKLLKIVNSRNEILKQAFTAVNVADFSEWLLGWADYQQKKKQLSLELNQMNLAVEKKLIKEKNLDEYSERMIENLKNWGIPTTDREEVLEAVFKVARQLQERDEVKMEIAFLSERFERRLGDRDMEKISDILEPLAELERENLLSSEERQMELTSWDKRRVEMRQEIEDLNQRLQGKRRKITSLSVLEKNIELRKSQWTGYEELRHALDDAQTLLELSWQEWQTKYEKTLSEEKQWIFDHSFSSVPLKMEGESVAKRNYFSYRMAVAQLALTPNTEIPLLFSVEKITNEDPNFWEDVIRYLYNLSFSRQVVISTTDPNHVEKLSSKGWHSLCFGA</sequence>
<organism evidence="2 3">
    <name type="scientific">Desulfosporosinus nitroreducens</name>
    <dbReference type="NCBI Taxonomy" id="2018668"/>
    <lineage>
        <taxon>Bacteria</taxon>
        <taxon>Bacillati</taxon>
        <taxon>Bacillota</taxon>
        <taxon>Clostridia</taxon>
        <taxon>Eubacteriales</taxon>
        <taxon>Desulfitobacteriaceae</taxon>
        <taxon>Desulfosporosinus</taxon>
    </lineage>
</organism>
<dbReference type="EMBL" id="JAMJEV010000012">
    <property type="protein sequence ID" value="MDO0824193.1"/>
    <property type="molecule type" value="Genomic_DNA"/>
</dbReference>
<feature type="coiled-coil region" evidence="1">
    <location>
        <begin position="156"/>
        <end position="214"/>
    </location>
</feature>
<keyword evidence="3" id="KW-1185">Reference proteome</keyword>
<reference evidence="2" key="1">
    <citation type="submission" date="2022-05" db="EMBL/GenBank/DDBJ databases">
        <title>Expanded diversity of anoxic marine methylotrophy in a Black Sea sulfate reducing microorganism.</title>
        <authorList>
            <person name="Fischer P.Q."/>
            <person name="Stams A.J.M."/>
            <person name="Villanueva L."/>
            <person name="Sousa D.Z."/>
        </authorList>
    </citation>
    <scope>NUCLEOTIDE SEQUENCE</scope>
    <source>
        <strain evidence="2">P130</strain>
    </source>
</reference>
<protein>
    <submittedName>
        <fullName evidence="2">Uncharacterized protein</fullName>
    </submittedName>
</protein>
<feature type="coiled-coil region" evidence="1">
    <location>
        <begin position="626"/>
        <end position="660"/>
    </location>
</feature>
<comment type="caution">
    <text evidence="2">The sequence shown here is derived from an EMBL/GenBank/DDBJ whole genome shotgun (WGS) entry which is preliminary data.</text>
</comment>
<dbReference type="Proteomes" id="UP001176021">
    <property type="component" value="Unassembled WGS sequence"/>
</dbReference>
<name>A0ABT8QVY0_9FIRM</name>
<evidence type="ECO:0000256" key="1">
    <source>
        <dbReference type="SAM" id="Coils"/>
    </source>
</evidence>
<feature type="coiled-coil region" evidence="1">
    <location>
        <begin position="244"/>
        <end position="271"/>
    </location>
</feature>
<feature type="coiled-coil region" evidence="1">
    <location>
        <begin position="449"/>
        <end position="483"/>
    </location>
</feature>
<evidence type="ECO:0000313" key="3">
    <source>
        <dbReference type="Proteomes" id="UP001176021"/>
    </source>
</evidence>
<proteinExistence type="predicted"/>
<evidence type="ECO:0000313" key="2">
    <source>
        <dbReference type="EMBL" id="MDO0824193.1"/>
    </source>
</evidence>
<accession>A0ABT8QVY0</accession>
<dbReference type="RefSeq" id="WP_302049191.1">
    <property type="nucleotide sequence ID" value="NZ_JAMJEV010000012.1"/>
</dbReference>
<keyword evidence="1" id="KW-0175">Coiled coil</keyword>
<gene>
    <name evidence="2" type="ORF">M8H41_15220</name>
</gene>